<keyword evidence="1" id="KW-0812">Transmembrane</keyword>
<organism evidence="2 3">
    <name type="scientific">Candidatus Pristimantibacillus lignocellulolyticus</name>
    <dbReference type="NCBI Taxonomy" id="2994561"/>
    <lineage>
        <taxon>Bacteria</taxon>
        <taxon>Bacillati</taxon>
        <taxon>Bacillota</taxon>
        <taxon>Bacilli</taxon>
        <taxon>Bacillales</taxon>
        <taxon>Paenibacillaceae</taxon>
        <taxon>Candidatus Pristimantibacillus</taxon>
    </lineage>
</organism>
<reference evidence="2" key="1">
    <citation type="submission" date="2022-05" db="EMBL/GenBank/DDBJ databases">
        <title>Novel bacterial taxa in a minimal lignocellulolytic consortium and its capacity to transform plastics disclosed by genome-resolved metagenomics.</title>
        <authorList>
            <person name="Rodriguez C.A.D."/>
            <person name="Diaz-Garcia L."/>
            <person name="Herrera K."/>
            <person name="Tarazona N.A."/>
            <person name="Sproer C."/>
            <person name="Overmann J."/>
            <person name="Jimenez D.J."/>
        </authorList>
    </citation>
    <scope>NUCLEOTIDE SEQUENCE</scope>
    <source>
        <strain evidence="2">MAG5</strain>
    </source>
</reference>
<dbReference type="KEGG" id="plig:NAG76_09535"/>
<keyword evidence="1" id="KW-1133">Transmembrane helix</keyword>
<name>A0A9J6ZJV7_9BACL</name>
<gene>
    <name evidence="2" type="ORF">NAG76_09535</name>
</gene>
<feature type="transmembrane region" description="Helical" evidence="1">
    <location>
        <begin position="12"/>
        <end position="32"/>
    </location>
</feature>
<dbReference type="AlphaFoldDB" id="A0A9J6ZJV7"/>
<evidence type="ECO:0000256" key="1">
    <source>
        <dbReference type="SAM" id="Phobius"/>
    </source>
</evidence>
<dbReference type="Proteomes" id="UP001056756">
    <property type="component" value="Chromosome"/>
</dbReference>
<protein>
    <submittedName>
        <fullName evidence="2">Uncharacterized protein</fullName>
    </submittedName>
</protein>
<proteinExistence type="predicted"/>
<dbReference type="EMBL" id="CP097899">
    <property type="protein sequence ID" value="URN96434.1"/>
    <property type="molecule type" value="Genomic_DNA"/>
</dbReference>
<keyword evidence="1" id="KW-0472">Membrane</keyword>
<accession>A0A9J6ZJV7</accession>
<evidence type="ECO:0000313" key="3">
    <source>
        <dbReference type="Proteomes" id="UP001056756"/>
    </source>
</evidence>
<evidence type="ECO:0000313" key="2">
    <source>
        <dbReference type="EMBL" id="URN96434.1"/>
    </source>
</evidence>
<sequence length="578" mass="65548">MHITTIRKSFLYQLLCTIIVIILFIIIGYKLIATGNKIDNYNKAELLMSDNNLVDAFAYYTEANENRWIQYKEKETTEALTKLQPVADIQTSLQAMREAIASKSISNEILIKTYNEYRSYKNATLKKTGNIVNIFHVIDEQYGLEQSFSEKFIARITSIEKNISDLTSKKETNQELIITYFTMPSEYMGGEDTRLARIAEILIPYDTMRIELIAQDANYSNVQDQSVNIHTFYKDHNIKAYWIPELIEQVALARLTAMVDDNNIASFLNVAKKYESSNLLINSSNSVIPYIQKSHQSFIDKAAQLVKESNYADAIELYNQLDVYKDTSKQVKDVQIKWAKNDPNYLLEKAYAGQTFSEMINGTNQFNAVAYVVAANNNKLVLVTMNDELTVSQQEISLPAGFSVKTLRTENKLSPSGETVFLLEGSSSSRKNHYVAYQYSSNTFSNLLDLEADSYTIESAGKLLVNNATGEGSEQLSWYDFSNGNYYFTAIKPDYTEINLSELINYKNQKVRFHCEIITTDGSTAIVQYGDEYILLTDVANLYPGYAIITGTYTSTDVITNGDQQFTAYNVKVSEATQ</sequence>